<feature type="compositionally biased region" description="Low complexity" evidence="1">
    <location>
        <begin position="1"/>
        <end position="26"/>
    </location>
</feature>
<organism evidence="3 4">
    <name type="scientific">Sphaerisporangium rhizosphaerae</name>
    <dbReference type="NCBI Taxonomy" id="2269375"/>
    <lineage>
        <taxon>Bacteria</taxon>
        <taxon>Bacillati</taxon>
        <taxon>Actinomycetota</taxon>
        <taxon>Actinomycetes</taxon>
        <taxon>Streptosporangiales</taxon>
        <taxon>Streptosporangiaceae</taxon>
        <taxon>Sphaerisporangium</taxon>
    </lineage>
</organism>
<accession>A0ABW2PCX2</accession>
<dbReference type="Proteomes" id="UP001596496">
    <property type="component" value="Unassembled WGS sequence"/>
</dbReference>
<keyword evidence="2" id="KW-1133">Transmembrane helix</keyword>
<keyword evidence="4" id="KW-1185">Reference proteome</keyword>
<feature type="transmembrane region" description="Helical" evidence="2">
    <location>
        <begin position="188"/>
        <end position="210"/>
    </location>
</feature>
<evidence type="ECO:0000256" key="2">
    <source>
        <dbReference type="SAM" id="Phobius"/>
    </source>
</evidence>
<gene>
    <name evidence="3" type="ORF">ACFQSB_32105</name>
</gene>
<comment type="caution">
    <text evidence="3">The sequence shown here is derived from an EMBL/GenBank/DDBJ whole genome shotgun (WGS) entry which is preliminary data.</text>
</comment>
<reference evidence="4" key="1">
    <citation type="journal article" date="2019" name="Int. J. Syst. Evol. Microbiol.">
        <title>The Global Catalogue of Microorganisms (GCM) 10K type strain sequencing project: providing services to taxonomists for standard genome sequencing and annotation.</title>
        <authorList>
            <consortium name="The Broad Institute Genomics Platform"/>
            <consortium name="The Broad Institute Genome Sequencing Center for Infectious Disease"/>
            <person name="Wu L."/>
            <person name="Ma J."/>
        </authorList>
    </citation>
    <scope>NUCLEOTIDE SEQUENCE [LARGE SCALE GENOMIC DNA]</scope>
    <source>
        <strain evidence="4">CECT 7649</strain>
    </source>
</reference>
<name>A0ABW2PCX2_9ACTN</name>
<evidence type="ECO:0000313" key="4">
    <source>
        <dbReference type="Proteomes" id="UP001596496"/>
    </source>
</evidence>
<feature type="compositionally biased region" description="Basic and acidic residues" evidence="1">
    <location>
        <begin position="67"/>
        <end position="93"/>
    </location>
</feature>
<feature type="compositionally biased region" description="Low complexity" evidence="1">
    <location>
        <begin position="34"/>
        <end position="46"/>
    </location>
</feature>
<dbReference type="EMBL" id="JBHTCG010000031">
    <property type="protein sequence ID" value="MFC7386892.1"/>
    <property type="molecule type" value="Genomic_DNA"/>
</dbReference>
<dbReference type="RefSeq" id="WP_380830598.1">
    <property type="nucleotide sequence ID" value="NZ_JBHTCG010000031.1"/>
</dbReference>
<protein>
    <recommendedName>
        <fullName evidence="5">Serine/threonine protein kinase</fullName>
    </recommendedName>
</protein>
<feature type="compositionally biased region" description="Low complexity" evidence="1">
    <location>
        <begin position="94"/>
        <end position="111"/>
    </location>
</feature>
<feature type="region of interest" description="Disordered" evidence="1">
    <location>
        <begin position="1"/>
        <end position="170"/>
    </location>
</feature>
<keyword evidence="2" id="KW-0472">Membrane</keyword>
<evidence type="ECO:0000256" key="1">
    <source>
        <dbReference type="SAM" id="MobiDB-lite"/>
    </source>
</evidence>
<evidence type="ECO:0008006" key="5">
    <source>
        <dbReference type="Google" id="ProtNLM"/>
    </source>
</evidence>
<evidence type="ECO:0000313" key="3">
    <source>
        <dbReference type="EMBL" id="MFC7386892.1"/>
    </source>
</evidence>
<keyword evidence="2" id="KW-0812">Transmembrane</keyword>
<sequence>MSPEQALAMVEAAQAAAKAPPTADTASEQVSDTASEQASEQVSEEVSGADGATASDTVEIPLQARRPLREAGQDESTDGTRRPDGEVTADVRRPGGPFPRTGGPAAPAGRPFHMGSVAAPADRPSRKGPVAAPAGRPSQKGPVAAPAGRPSQKGSVTAAVGTPSGAGRERRGALSAAILRAGDIPIKAVYGIGALLVTVVVVILIFMVFAEDRPGDPVRVDPAQAGGPAASGAPVKPTPTIAVPAVPAARAMTVFPGTGTPVLSYVVDQTAGISYAQYGAPWAKTAKAPFSAAQKVGPAKRPQALIASGPVPFAVPKAPVTYDGYRKLAAKAAKWTLRYQPAGSTFTWTVSQRARYNLGWVLGYKVGYVQGGKKHSSQAYVFVVSSPAKKKPAMLFAGVTDARKALYHDLNMLFWTARAS</sequence>
<proteinExistence type="predicted"/>